<evidence type="ECO:0000259" key="4">
    <source>
        <dbReference type="SMART" id="SM00822"/>
    </source>
</evidence>
<dbReference type="PRINTS" id="PR00081">
    <property type="entry name" value="GDHRDH"/>
</dbReference>
<comment type="caution">
    <text evidence="5">The sequence shown here is derived from an EMBL/GenBank/DDBJ whole genome shotgun (WGS) entry which is preliminary data.</text>
</comment>
<proteinExistence type="inferred from homology"/>
<dbReference type="Gene3D" id="3.40.50.720">
    <property type="entry name" value="NAD(P)-binding Rossmann-like Domain"/>
    <property type="match status" value="1"/>
</dbReference>
<protein>
    <submittedName>
        <fullName evidence="5">SDR family oxidoreductase</fullName>
    </submittedName>
</protein>
<dbReference type="PANTHER" id="PTHR42760:SF133">
    <property type="entry name" value="3-OXOACYL-[ACYL-CARRIER-PROTEIN] REDUCTASE"/>
    <property type="match status" value="1"/>
</dbReference>
<evidence type="ECO:0000313" key="6">
    <source>
        <dbReference type="Proteomes" id="UP000474802"/>
    </source>
</evidence>
<dbReference type="RefSeq" id="WP_164534086.1">
    <property type="nucleotide sequence ID" value="NZ_JAALFG010000002.1"/>
</dbReference>
<reference evidence="5 6" key="2">
    <citation type="submission" date="2020-03" db="EMBL/GenBank/DDBJ databases">
        <title>Devosia chinhatensis sp. nov., isolated from a hexachlorocyclohexane (HCH) dump site in India.</title>
        <authorList>
            <person name="Kumar M."/>
            <person name="Lal R."/>
        </authorList>
    </citation>
    <scope>NUCLEOTIDE SEQUENCE [LARGE SCALE GENOMIC DNA]</scope>
    <source>
        <strain evidence="5 6">H239</strain>
    </source>
</reference>
<dbReference type="CDD" id="cd05233">
    <property type="entry name" value="SDR_c"/>
    <property type="match status" value="1"/>
</dbReference>
<evidence type="ECO:0000256" key="3">
    <source>
        <dbReference type="RuleBase" id="RU000363"/>
    </source>
</evidence>
<comment type="similarity">
    <text evidence="1 3">Belongs to the short-chain dehydrogenases/reductases (SDR) family.</text>
</comment>
<dbReference type="InterPro" id="IPR057326">
    <property type="entry name" value="KR_dom"/>
</dbReference>
<reference evidence="5 6" key="1">
    <citation type="submission" date="2020-02" db="EMBL/GenBank/DDBJ databases">
        <authorList>
            <person name="Khan S.A."/>
            <person name="Jeon C.O."/>
            <person name="Chun B.H."/>
        </authorList>
    </citation>
    <scope>NUCLEOTIDE SEQUENCE [LARGE SCALE GENOMIC DNA]</scope>
    <source>
        <strain evidence="5 6">H239</strain>
    </source>
</reference>
<name>A0A6M1SKV5_9HYPH</name>
<evidence type="ECO:0000256" key="1">
    <source>
        <dbReference type="ARBA" id="ARBA00006484"/>
    </source>
</evidence>
<accession>A0A6M1SKV5</accession>
<sequence>MKLAGKIAVVTGAARGLGRAVARLYAQEGANVFALDMLGEEVATLAEEAGDIRPRRMDVTDADDVATTMAAIEAEAGRIDILVNNAGIIFFKPVEEVSVADWDRLMAVNLRGPFLCTRAVATGMKARRAGAIINVSSNAGVVGGLDETTYCASKFGLEGLSRSLSQEFTPFNVSVNTITPGHPMHTAMSEVTYSEETRKIWKDPMELAPAFVHLALQDASGINDQRIRAWDMVQELARA</sequence>
<dbReference type="InterPro" id="IPR002347">
    <property type="entry name" value="SDR_fam"/>
</dbReference>
<evidence type="ECO:0000256" key="2">
    <source>
        <dbReference type="ARBA" id="ARBA00023002"/>
    </source>
</evidence>
<dbReference type="EMBL" id="JAALFG010000002">
    <property type="protein sequence ID" value="NGP17838.1"/>
    <property type="molecule type" value="Genomic_DNA"/>
</dbReference>
<keyword evidence="2" id="KW-0560">Oxidoreductase</keyword>
<dbReference type="InterPro" id="IPR020904">
    <property type="entry name" value="Sc_DH/Rdtase_CS"/>
</dbReference>
<dbReference type="InterPro" id="IPR036291">
    <property type="entry name" value="NAD(P)-bd_dom_sf"/>
</dbReference>
<keyword evidence="6" id="KW-1185">Reference proteome</keyword>
<dbReference type="FunFam" id="3.40.50.720:FF:000084">
    <property type="entry name" value="Short-chain dehydrogenase reductase"/>
    <property type="match status" value="1"/>
</dbReference>
<organism evidence="5 6">
    <name type="scientific">Devosia aurantiaca</name>
    <dbReference type="NCBI Taxonomy" id="2714858"/>
    <lineage>
        <taxon>Bacteria</taxon>
        <taxon>Pseudomonadati</taxon>
        <taxon>Pseudomonadota</taxon>
        <taxon>Alphaproteobacteria</taxon>
        <taxon>Hyphomicrobiales</taxon>
        <taxon>Devosiaceae</taxon>
        <taxon>Devosia</taxon>
    </lineage>
</organism>
<dbReference type="PRINTS" id="PR00080">
    <property type="entry name" value="SDRFAMILY"/>
</dbReference>
<dbReference type="Pfam" id="PF00106">
    <property type="entry name" value="adh_short"/>
    <property type="match status" value="1"/>
</dbReference>
<dbReference type="AlphaFoldDB" id="A0A6M1SKV5"/>
<dbReference type="PROSITE" id="PS00061">
    <property type="entry name" value="ADH_SHORT"/>
    <property type="match status" value="1"/>
</dbReference>
<dbReference type="SMART" id="SM00822">
    <property type="entry name" value="PKS_KR"/>
    <property type="match status" value="1"/>
</dbReference>
<dbReference type="GO" id="GO:0016616">
    <property type="term" value="F:oxidoreductase activity, acting on the CH-OH group of donors, NAD or NADP as acceptor"/>
    <property type="evidence" value="ECO:0007669"/>
    <property type="project" value="TreeGrafter"/>
</dbReference>
<feature type="domain" description="Ketoreductase" evidence="4">
    <location>
        <begin position="6"/>
        <end position="181"/>
    </location>
</feature>
<gene>
    <name evidence="5" type="ORF">G5575_09375</name>
</gene>
<evidence type="ECO:0000313" key="5">
    <source>
        <dbReference type="EMBL" id="NGP17838.1"/>
    </source>
</evidence>
<dbReference type="PANTHER" id="PTHR42760">
    <property type="entry name" value="SHORT-CHAIN DEHYDROGENASES/REDUCTASES FAMILY MEMBER"/>
    <property type="match status" value="1"/>
</dbReference>
<dbReference type="SUPFAM" id="SSF51735">
    <property type="entry name" value="NAD(P)-binding Rossmann-fold domains"/>
    <property type="match status" value="1"/>
</dbReference>
<dbReference type="Proteomes" id="UP000474802">
    <property type="component" value="Unassembled WGS sequence"/>
</dbReference>